<feature type="region of interest" description="Disordered" evidence="1">
    <location>
        <begin position="512"/>
        <end position="540"/>
    </location>
</feature>
<dbReference type="PROSITE" id="PS51925">
    <property type="entry name" value="SWIB_MDM2"/>
    <property type="match status" value="1"/>
</dbReference>
<evidence type="ECO:0000259" key="3">
    <source>
        <dbReference type="PROSITE" id="PS51360"/>
    </source>
</evidence>
<organism evidence="5 6">
    <name type="scientific">Vigna unguiculata</name>
    <name type="common">Cowpea</name>
    <dbReference type="NCBI Taxonomy" id="3917"/>
    <lineage>
        <taxon>Eukaryota</taxon>
        <taxon>Viridiplantae</taxon>
        <taxon>Streptophyta</taxon>
        <taxon>Embryophyta</taxon>
        <taxon>Tracheophyta</taxon>
        <taxon>Spermatophyta</taxon>
        <taxon>Magnoliopsida</taxon>
        <taxon>eudicotyledons</taxon>
        <taxon>Gunneridae</taxon>
        <taxon>Pentapetalae</taxon>
        <taxon>rosids</taxon>
        <taxon>fabids</taxon>
        <taxon>Fabales</taxon>
        <taxon>Fabaceae</taxon>
        <taxon>Papilionoideae</taxon>
        <taxon>50 kb inversion clade</taxon>
        <taxon>NPAAA clade</taxon>
        <taxon>indigoferoid/millettioid clade</taxon>
        <taxon>Phaseoleae</taxon>
        <taxon>Vigna</taxon>
    </lineage>
</organism>
<feature type="region of interest" description="Disordered" evidence="1">
    <location>
        <begin position="623"/>
        <end position="643"/>
    </location>
</feature>
<dbReference type="PROSITE" id="PS51360">
    <property type="entry name" value="PLUS3"/>
    <property type="match status" value="1"/>
</dbReference>
<dbReference type="InterPro" id="IPR035445">
    <property type="entry name" value="GYF-like_dom_sf"/>
</dbReference>
<dbReference type="Pfam" id="PF02201">
    <property type="entry name" value="SWIB"/>
    <property type="match status" value="1"/>
</dbReference>
<dbReference type="InterPro" id="IPR045894">
    <property type="entry name" value="At5g08430-like"/>
</dbReference>
<reference evidence="5 6" key="1">
    <citation type="submission" date="2019-04" db="EMBL/GenBank/DDBJ databases">
        <title>An improved genome assembly and genetic linkage map for asparagus bean, Vigna unguiculata ssp. sesquipedialis.</title>
        <authorList>
            <person name="Xia Q."/>
            <person name="Zhang R."/>
            <person name="Dong Y."/>
        </authorList>
    </citation>
    <scope>NUCLEOTIDE SEQUENCE [LARGE SCALE GENOMIC DNA]</scope>
    <source>
        <tissue evidence="5">Leaf</tissue>
    </source>
</reference>
<accession>A0A4D6M4D6</accession>
<dbReference type="Proteomes" id="UP000501690">
    <property type="component" value="Linkage Group LG5"/>
</dbReference>
<evidence type="ECO:0008006" key="7">
    <source>
        <dbReference type="Google" id="ProtNLM"/>
    </source>
</evidence>
<dbReference type="Gene3D" id="1.10.245.10">
    <property type="entry name" value="SWIB/MDM2 domain"/>
    <property type="match status" value="1"/>
</dbReference>
<dbReference type="CDD" id="cd10567">
    <property type="entry name" value="SWIB-MDM2_like"/>
    <property type="match status" value="1"/>
</dbReference>
<gene>
    <name evidence="5" type="ORF">DEO72_LG5g3128</name>
</gene>
<dbReference type="PANTHER" id="PTHR46851">
    <property type="entry name" value="OS01G0884500 PROTEIN"/>
    <property type="match status" value="1"/>
</dbReference>
<dbReference type="Pfam" id="PF03126">
    <property type="entry name" value="Plus-3"/>
    <property type="match status" value="1"/>
</dbReference>
<dbReference type="PANTHER" id="PTHR46851:SF11">
    <property type="entry name" value="GYF DOMAIN-CONTAINING PROTEIN"/>
    <property type="match status" value="1"/>
</dbReference>
<evidence type="ECO:0000259" key="2">
    <source>
        <dbReference type="PROSITE" id="PS50829"/>
    </source>
</evidence>
<proteinExistence type="predicted"/>
<feature type="compositionally biased region" description="Basic and acidic residues" evidence="1">
    <location>
        <begin position="569"/>
        <end position="580"/>
    </location>
</feature>
<feature type="domain" description="Plus3" evidence="3">
    <location>
        <begin position="166"/>
        <end position="292"/>
    </location>
</feature>
<dbReference type="InterPro" id="IPR003121">
    <property type="entry name" value="SWIB_MDM2_domain"/>
</dbReference>
<dbReference type="InterPro" id="IPR036885">
    <property type="entry name" value="SWIB_MDM2_dom_sf"/>
</dbReference>
<dbReference type="SUPFAM" id="SSF47592">
    <property type="entry name" value="SWIB/MDM2 domain"/>
    <property type="match status" value="1"/>
</dbReference>
<dbReference type="InterPro" id="IPR003169">
    <property type="entry name" value="GYF"/>
</dbReference>
<keyword evidence="6" id="KW-1185">Reference proteome</keyword>
<feature type="region of interest" description="Disordered" evidence="1">
    <location>
        <begin position="557"/>
        <end position="581"/>
    </location>
</feature>
<feature type="domain" description="DM2" evidence="4">
    <location>
        <begin position="36"/>
        <end position="116"/>
    </location>
</feature>
<sequence length="767" mass="87789">MDDESHGGSFWMEEINGKVQTPMRRKRKYRTKKKEFLGWGSASLILFLQSIGRDTDKEIAQSEVANIVMEYVKQKNLLHKTKKKRIECDEKLHSLFKRKTISRLKINDLLESHFAENREESSDDLLFDSEEDDAFSMCETPRTAPSEKRSQLKKPVFEKPRSCFAAVVPANIKLVYLKRSLVEKLLTDPETFETKVVGSFIRIKNDPNDYLQKNSHQLLQVTGMKKSSEVNGEIHLQASGFFKDIRIQMLSDDNFSEEECEDLQRRVKDGLVKKPMTADMEHRARILHEDMTKHWLARELTLLQNLIDRANEKGWRREYPFHTLEEYLQRREKLQRPDEQERLLCEFPEVIADDQETASTTPDDRDKKVENNLQEFWQAACTKSSLVTEDAKAVTNAKLDIADLVKPQSNSPKSIPILRRPPEVPLLDFTKNSSISNRASHDTTEHRSCGLPVQQQPEQQTDFAYKNDVSKPTKSHETKISQSLPDKQIWPSQIHTSSGLYVQQLQEQPRDAAYRNGTPKPSQLDEGKTSEAFPNKQTGPSLVEVEVLELSDGFSIQQSTEQQTNLSHKNGESKPAESPEVKISQVLRKRQIQASQLDVIEIYDDLADQQPEEQQIDFAYNSGMSKPAKSHEAEISGSLPSKQIQPSQVQVTLSSKQIQPSEIQVTLPSIKMQPSEVIELSDDDDDDKEENEKASITKLVQAVQSGDLCVWHYRDPAGNVQGPFSLNSLRRWSDAGYFAEDFRVWKSGDRQDQSVLLVKILAQFFTI</sequence>
<dbReference type="SUPFAM" id="SSF159042">
    <property type="entry name" value="Plus3-like"/>
    <property type="match status" value="1"/>
</dbReference>
<name>A0A4D6M4D6_VIGUN</name>
<evidence type="ECO:0000256" key="1">
    <source>
        <dbReference type="SAM" id="MobiDB-lite"/>
    </source>
</evidence>
<dbReference type="SMART" id="SM00444">
    <property type="entry name" value="GYF"/>
    <property type="match status" value="1"/>
</dbReference>
<dbReference type="Pfam" id="PF02213">
    <property type="entry name" value="GYF"/>
    <property type="match status" value="1"/>
</dbReference>
<feature type="compositionally biased region" description="Polar residues" evidence="1">
    <location>
        <begin position="557"/>
        <end position="568"/>
    </location>
</feature>
<feature type="region of interest" description="Disordered" evidence="1">
    <location>
        <begin position="429"/>
        <end position="488"/>
    </location>
</feature>
<dbReference type="InterPro" id="IPR036128">
    <property type="entry name" value="Plus3-like_sf"/>
</dbReference>
<dbReference type="PROSITE" id="PS50829">
    <property type="entry name" value="GYF"/>
    <property type="match status" value="1"/>
</dbReference>
<evidence type="ECO:0000259" key="4">
    <source>
        <dbReference type="PROSITE" id="PS51925"/>
    </source>
</evidence>
<feature type="domain" description="GYF" evidence="2">
    <location>
        <begin position="708"/>
        <end position="762"/>
    </location>
</feature>
<dbReference type="Gene3D" id="3.90.70.200">
    <property type="entry name" value="Plus-3 domain"/>
    <property type="match status" value="1"/>
</dbReference>
<dbReference type="InterPro" id="IPR058668">
    <property type="entry name" value="NERD_dom"/>
</dbReference>
<feature type="compositionally biased region" description="Polar residues" evidence="1">
    <location>
        <begin position="453"/>
        <end position="462"/>
    </location>
</feature>
<dbReference type="GO" id="GO:0003677">
    <property type="term" value="F:DNA binding"/>
    <property type="evidence" value="ECO:0007669"/>
    <property type="project" value="InterPro"/>
</dbReference>
<dbReference type="Pfam" id="PF25980">
    <property type="entry name" value="NERD_plant"/>
    <property type="match status" value="1"/>
</dbReference>
<dbReference type="AlphaFoldDB" id="A0A4D6M4D6"/>
<evidence type="ECO:0000313" key="6">
    <source>
        <dbReference type="Proteomes" id="UP000501690"/>
    </source>
</evidence>
<evidence type="ECO:0000313" key="5">
    <source>
        <dbReference type="EMBL" id="QCD95036.1"/>
    </source>
</evidence>
<dbReference type="Gene3D" id="3.30.1490.40">
    <property type="match status" value="1"/>
</dbReference>
<dbReference type="SMART" id="SM00719">
    <property type="entry name" value="Plus3"/>
    <property type="match status" value="1"/>
</dbReference>
<feature type="compositionally biased region" description="Basic and acidic residues" evidence="1">
    <location>
        <begin position="439"/>
        <end position="448"/>
    </location>
</feature>
<protein>
    <recommendedName>
        <fullName evidence="7">GYF domain-containing protein</fullName>
    </recommendedName>
</protein>
<dbReference type="EMBL" id="CP039349">
    <property type="protein sequence ID" value="QCD95036.1"/>
    <property type="molecule type" value="Genomic_DNA"/>
</dbReference>
<dbReference type="SUPFAM" id="SSF55277">
    <property type="entry name" value="GYF domain"/>
    <property type="match status" value="1"/>
</dbReference>
<feature type="compositionally biased region" description="Basic and acidic residues" evidence="1">
    <location>
        <begin position="468"/>
        <end position="479"/>
    </location>
</feature>
<dbReference type="InterPro" id="IPR004343">
    <property type="entry name" value="Plus-3_dom"/>
</dbReference>